<evidence type="ECO:0000313" key="2">
    <source>
        <dbReference type="Proteomes" id="UP000241183"/>
    </source>
</evidence>
<sequence>MLPIVQHYINNPDDVPDIPPASAEYLNVRLNASYLIATGSVDELRKQGYSEQYIAGFLDGCHSATEIVDFMKESQGHKED</sequence>
<dbReference type="Pfam" id="PF10911">
    <property type="entry name" value="T7-like_Y65"/>
    <property type="match status" value="1"/>
</dbReference>
<dbReference type="Proteomes" id="UP000241183">
    <property type="component" value="Segment"/>
</dbReference>
<protein>
    <submittedName>
        <fullName evidence="1">Uncharacterized protein</fullName>
    </submittedName>
</protein>
<accession>A0A2K9VHF9</accession>
<organism evidence="1 2">
    <name type="scientific">Pseudomonas phage Henninger</name>
    <dbReference type="NCBI Taxonomy" id="2079287"/>
    <lineage>
        <taxon>Viruses</taxon>
        <taxon>Duplodnaviria</taxon>
        <taxon>Heunggongvirae</taxon>
        <taxon>Uroviricota</taxon>
        <taxon>Caudoviricetes</taxon>
        <taxon>Autographivirales</taxon>
        <taxon>Autotranscriptaviridae</taxon>
        <taxon>Studiervirinae</taxon>
        <taxon>Hennigervirus</taxon>
        <taxon>Hennigervirus henninger</taxon>
        <taxon>Ghunavirus henninger</taxon>
    </lineage>
</organism>
<keyword evidence="2" id="KW-1185">Reference proteome</keyword>
<proteinExistence type="predicted"/>
<evidence type="ECO:0000313" key="1">
    <source>
        <dbReference type="EMBL" id="AUV61739.1"/>
    </source>
</evidence>
<name>A0A2K9VHF9_9CAUD</name>
<reference evidence="2" key="1">
    <citation type="submission" date="2018-01" db="EMBL/GenBank/DDBJ databases">
        <title>Pseudomonas phages infecting Pseudomonas sp. isolated from Prunus avium.</title>
        <authorList>
            <person name="Colberg O."/>
            <person name="Carstens A.B."/>
            <person name="Kot W."/>
            <person name="Hansen L.H."/>
        </authorList>
    </citation>
    <scope>NUCLEOTIDE SEQUENCE [LARGE SCALE GENOMIC DNA]</scope>
</reference>
<gene>
    <name evidence="1" type="ORF">PsPhHenninger_gp08</name>
</gene>
<dbReference type="InterPro" id="IPR020121">
    <property type="entry name" value="Phage_T7-like_6.5"/>
</dbReference>
<dbReference type="EMBL" id="MG775258">
    <property type="protein sequence ID" value="AUV61739.1"/>
    <property type="molecule type" value="Genomic_DNA"/>
</dbReference>